<name>A0A6I4HV95_9SPHI</name>
<gene>
    <name evidence="1" type="ORF">GO620_000060</name>
</gene>
<protein>
    <submittedName>
        <fullName evidence="1">Uncharacterized protein</fullName>
    </submittedName>
</protein>
<evidence type="ECO:0000313" key="2">
    <source>
        <dbReference type="Proteomes" id="UP000429232"/>
    </source>
</evidence>
<dbReference type="AlphaFoldDB" id="A0A6I4HV95"/>
<dbReference type="KEGG" id="mgik:GO620_000060"/>
<keyword evidence="2" id="KW-1185">Reference proteome</keyword>
<reference evidence="1 2" key="1">
    <citation type="submission" date="2020-12" db="EMBL/GenBank/DDBJ databases">
        <title>HMF7856_wgs.fasta genome submission.</title>
        <authorList>
            <person name="Kang H."/>
            <person name="Kim H."/>
            <person name="Joh K."/>
        </authorList>
    </citation>
    <scope>NUCLEOTIDE SEQUENCE [LARGE SCALE GENOMIC DNA]</scope>
    <source>
        <strain evidence="1 2">HMF7856</strain>
    </source>
</reference>
<dbReference type="RefSeq" id="WP_157523411.1">
    <property type="nucleotide sequence ID" value="NZ_CP066775.1"/>
</dbReference>
<organism evidence="1 2">
    <name type="scientific">Mucilaginibacter ginkgonis</name>
    <dbReference type="NCBI Taxonomy" id="2682091"/>
    <lineage>
        <taxon>Bacteria</taxon>
        <taxon>Pseudomonadati</taxon>
        <taxon>Bacteroidota</taxon>
        <taxon>Sphingobacteriia</taxon>
        <taxon>Sphingobacteriales</taxon>
        <taxon>Sphingobacteriaceae</taxon>
        <taxon>Mucilaginibacter</taxon>
    </lineage>
</organism>
<sequence length="342" mass="39454">MNKKLLLFISAFFTVVTVRAQSLDVHFNGFGFLDNREYKAFVERSRTYSGARTTLDLGLNADSLNHFRVGVNAIHEFGAQPYFLKVDPVAYYSYESHHWLFNAGMFPREGLLSQVPRAILNDTLRYYRPNVEGLLARYQSSHGYETMYLDWVSRQTNVEREQFLFGLAGKYAPKPYGSFYIAHYFNMLHDAGPAIDIPGDHIRDNGAGQVRLGYNVKHTKLDSLSFEAGGMISLARTRGANGADFFKKPLGFVFSAYAGWHRFAIFEEFYAGEPQFVTYGDSYYQKKFYNRIDLIYTPFLFNRIKGQFIASFHFSPGQFNDNQEAFRVTYDLGRKTLIRFKD</sequence>
<proteinExistence type="predicted"/>
<evidence type="ECO:0000313" key="1">
    <source>
        <dbReference type="EMBL" id="QQL49880.1"/>
    </source>
</evidence>
<dbReference type="Proteomes" id="UP000429232">
    <property type="component" value="Chromosome"/>
</dbReference>
<dbReference type="EMBL" id="CP066775">
    <property type="protein sequence ID" value="QQL49880.1"/>
    <property type="molecule type" value="Genomic_DNA"/>
</dbReference>
<accession>A0A6I4HV95</accession>